<reference evidence="16" key="1">
    <citation type="submission" date="2016-05" db="EMBL/GenBank/DDBJ databases">
        <title>Comparative genomics of biotechnologically important yeasts.</title>
        <authorList>
            <consortium name="DOE Joint Genome Institute"/>
            <person name="Riley R."/>
            <person name="Haridas S."/>
            <person name="Wolfe K.H."/>
            <person name="Lopes M.R."/>
            <person name="Hittinger C.T."/>
            <person name="Goker M."/>
            <person name="Salamov A."/>
            <person name="Wisecaver J."/>
            <person name="Long T.M."/>
            <person name="Aerts A.L."/>
            <person name="Barry K."/>
            <person name="Choi C."/>
            <person name="Clum A."/>
            <person name="Coughlan A.Y."/>
            <person name="Deshpande S."/>
            <person name="Douglass A.P."/>
            <person name="Hanson S.J."/>
            <person name="Klenk H.-P."/>
            <person name="Labutti K."/>
            <person name="Lapidus A."/>
            <person name="Lindquist E."/>
            <person name="Lipzen A."/>
            <person name="Meier-Kolthoff J.P."/>
            <person name="Ohm R.A."/>
            <person name="Otillar R.P."/>
            <person name="Pangilinan J."/>
            <person name="Peng Y."/>
            <person name="Rokas A."/>
            <person name="Rosa C.A."/>
            <person name="Scheuner C."/>
            <person name="Sibirny A.A."/>
            <person name="Slot J.C."/>
            <person name="Stielow J.B."/>
            <person name="Sun H."/>
            <person name="Kurtzman C.P."/>
            <person name="Blackwell M."/>
            <person name="Grigoriev I.V."/>
            <person name="Jeffries T.W."/>
        </authorList>
    </citation>
    <scope>NUCLEOTIDE SEQUENCE [LARGE SCALE GENOMIC DNA]</scope>
    <source>
        <strain evidence="16">NRRL Y-12698</strain>
    </source>
</reference>
<dbReference type="Proteomes" id="UP000094336">
    <property type="component" value="Unassembled WGS sequence"/>
</dbReference>
<dbReference type="Pfam" id="PF22099">
    <property type="entry name" value="MRS2-like"/>
    <property type="match status" value="1"/>
</dbReference>
<evidence type="ECO:0000313" key="15">
    <source>
        <dbReference type="EMBL" id="ODQ79942.1"/>
    </source>
</evidence>
<evidence type="ECO:0000256" key="6">
    <source>
        <dbReference type="ARBA" id="ARBA00022842"/>
    </source>
</evidence>
<accession>A0A1E3QSE6</accession>
<evidence type="ECO:0000256" key="7">
    <source>
        <dbReference type="ARBA" id="ARBA00022946"/>
    </source>
</evidence>
<evidence type="ECO:0000256" key="12">
    <source>
        <dbReference type="ARBA" id="ARBA00037564"/>
    </source>
</evidence>
<evidence type="ECO:0000256" key="13">
    <source>
        <dbReference type="ARBA" id="ARBA00038721"/>
    </source>
</evidence>
<keyword evidence="11 14" id="KW-0472">Membrane</keyword>
<comment type="subcellular location">
    <subcellularLocation>
        <location evidence="1 14">Mitochondrion inner membrane</location>
        <topology evidence="1 14">Multi-pass membrane protein</topology>
    </subcellularLocation>
</comment>
<proteinExistence type="inferred from homology"/>
<keyword evidence="10" id="KW-0496">Mitochondrion</keyword>
<evidence type="ECO:0000256" key="5">
    <source>
        <dbReference type="ARBA" id="ARBA00022792"/>
    </source>
</evidence>
<keyword evidence="9 14" id="KW-0406">Ion transport</keyword>
<dbReference type="Gene3D" id="1.20.58.340">
    <property type="entry name" value="Magnesium transport protein CorA, transmembrane region"/>
    <property type="match status" value="1"/>
</dbReference>
<dbReference type="GeneID" id="30146758"/>
<dbReference type="OrthoDB" id="10251508at2759"/>
<evidence type="ECO:0000256" key="11">
    <source>
        <dbReference type="ARBA" id="ARBA00023136"/>
    </source>
</evidence>
<gene>
    <name evidence="15" type="ORF">BABINDRAFT_161606</name>
</gene>
<keyword evidence="4 14" id="KW-0812">Transmembrane</keyword>
<evidence type="ECO:0000313" key="16">
    <source>
        <dbReference type="Proteomes" id="UP000094336"/>
    </source>
</evidence>
<comment type="subunit">
    <text evidence="13">Forms homooligomers. Interacts with MRS2.</text>
</comment>
<name>A0A1E3QSE6_9ASCO</name>
<dbReference type="EMBL" id="KV454431">
    <property type="protein sequence ID" value="ODQ79942.1"/>
    <property type="molecule type" value="Genomic_DNA"/>
</dbReference>
<comment type="function">
    <text evidence="12">Mitochondrial inner membrane magnesium transporter required for mitochondrial magnesium homeostasis. Modulates the conductance of the MRS2 channel. Involved in the splicing of mRNA group II introns in mitochondria by affecting mitochondrial magnesium concentrations, which are critical for group II intron splicing.</text>
</comment>
<protein>
    <recommendedName>
        <fullName evidence="14">Magnesium transporter</fullName>
    </recommendedName>
</protein>
<keyword evidence="16" id="KW-1185">Reference proteome</keyword>
<keyword evidence="5 14" id="KW-0999">Mitochondrion inner membrane</keyword>
<feature type="transmembrane region" description="Helical" evidence="14">
    <location>
        <begin position="342"/>
        <end position="364"/>
    </location>
</feature>
<dbReference type="GO" id="GO:0045016">
    <property type="term" value="P:mitochondrial magnesium ion transmembrane transport"/>
    <property type="evidence" value="ECO:0007669"/>
    <property type="project" value="EnsemblFungi"/>
</dbReference>
<dbReference type="PANTHER" id="PTHR13890">
    <property type="entry name" value="RNA SPLICING PROTEIN MRS2, MITOCHONDRIAL"/>
    <property type="match status" value="1"/>
</dbReference>
<dbReference type="GO" id="GO:0005743">
    <property type="term" value="C:mitochondrial inner membrane"/>
    <property type="evidence" value="ECO:0007669"/>
    <property type="project" value="UniProtKB-SubCell"/>
</dbReference>
<evidence type="ECO:0000256" key="10">
    <source>
        <dbReference type="ARBA" id="ARBA00023128"/>
    </source>
</evidence>
<evidence type="ECO:0000256" key="1">
    <source>
        <dbReference type="ARBA" id="ARBA00004448"/>
    </source>
</evidence>
<keyword evidence="7" id="KW-0809">Transit peptide</keyword>
<evidence type="ECO:0000256" key="8">
    <source>
        <dbReference type="ARBA" id="ARBA00022989"/>
    </source>
</evidence>
<evidence type="ECO:0000256" key="3">
    <source>
        <dbReference type="ARBA" id="ARBA00022448"/>
    </source>
</evidence>
<organism evidence="15 16">
    <name type="scientific">Babjeviella inositovora NRRL Y-12698</name>
    <dbReference type="NCBI Taxonomy" id="984486"/>
    <lineage>
        <taxon>Eukaryota</taxon>
        <taxon>Fungi</taxon>
        <taxon>Dikarya</taxon>
        <taxon>Ascomycota</taxon>
        <taxon>Saccharomycotina</taxon>
        <taxon>Pichiomycetes</taxon>
        <taxon>Serinales incertae sedis</taxon>
        <taxon>Babjeviella</taxon>
    </lineage>
</organism>
<evidence type="ECO:0000256" key="4">
    <source>
        <dbReference type="ARBA" id="ARBA00022692"/>
    </source>
</evidence>
<dbReference type="InterPro" id="IPR039204">
    <property type="entry name" value="MRS2-like"/>
</dbReference>
<keyword evidence="3 14" id="KW-0813">Transport</keyword>
<evidence type="ECO:0000256" key="14">
    <source>
        <dbReference type="RuleBase" id="RU366042"/>
    </source>
</evidence>
<dbReference type="PANTHER" id="PTHR13890:SF0">
    <property type="entry name" value="MAGNESIUM TRANSPORTER MRS2 HOMOLOG, MITOCHONDRIAL"/>
    <property type="match status" value="1"/>
</dbReference>
<keyword evidence="8 14" id="KW-1133">Transmembrane helix</keyword>
<dbReference type="CDD" id="cd12823">
    <property type="entry name" value="Mrs2_Mfm1p-like"/>
    <property type="match status" value="1"/>
</dbReference>
<keyword evidence="6 14" id="KW-0460">Magnesium</keyword>
<dbReference type="Gene3D" id="2.40.128.330">
    <property type="match status" value="1"/>
</dbReference>
<feature type="transmembrane region" description="Helical" evidence="14">
    <location>
        <begin position="308"/>
        <end position="330"/>
    </location>
</feature>
<dbReference type="AlphaFoldDB" id="A0A1E3QSE6"/>
<evidence type="ECO:0000256" key="9">
    <source>
        <dbReference type="ARBA" id="ARBA00023065"/>
    </source>
</evidence>
<evidence type="ECO:0000256" key="2">
    <source>
        <dbReference type="ARBA" id="ARBA00009765"/>
    </source>
</evidence>
<dbReference type="RefSeq" id="XP_018985270.1">
    <property type="nucleotide sequence ID" value="XM_019128905.1"/>
</dbReference>
<dbReference type="FunFam" id="2.40.128.330:FF:000002">
    <property type="entry name" value="Inner membrane magnesium transporter mrs2"/>
    <property type="match status" value="1"/>
</dbReference>
<dbReference type="GO" id="GO:0015095">
    <property type="term" value="F:magnesium ion transmembrane transporter activity"/>
    <property type="evidence" value="ECO:0007669"/>
    <property type="project" value="EnsemblFungi"/>
</dbReference>
<sequence>MRFLTSSLFSHRLLPLQLSPIHTARSLRWYNSDSSFSSLLLEKNLTNRSNTISDVFRCTVFAEDGSLTYHSKDMKKSELFTRHGLLPRDLRNLDKDARDIVPLILIRPNSILITLLNIRALIKSDEVILFNVYGTTDTHSLNLFMMDLESKLKTTTQAAGIPYEIRALEAIFINAVSNLATEIKVHSTLIKNILGDLEEDIDKTKLRYLLIESKKLTAFYQKATLIRDIIDEILEQDDELNGLYLTARSQGTPRCGTDHAEVEMLLESYYKHVDEIVRATETSVADVKTTEEIINIILDSNRNQLMLLSLRFSIGLLSLGIGVYISALYGMNLENFIEETDYGMGVVVVGSFVCVGGLFGFSLFRLNKLQRVTMMGN</sequence>
<comment type="similarity">
    <text evidence="2 14">Belongs to the CorA metal ion transporter (MIT) (TC 1.A.35) family.</text>
</comment>